<reference evidence="2 3" key="1">
    <citation type="submission" date="2024-01" db="EMBL/GenBank/DDBJ databases">
        <authorList>
            <person name="Alioto T."/>
            <person name="Alioto T."/>
            <person name="Gomez Garrido J."/>
        </authorList>
    </citation>
    <scope>NUCLEOTIDE SEQUENCE [LARGE SCALE GENOMIC DNA]</scope>
</reference>
<dbReference type="GO" id="GO:0097638">
    <property type="term" value="P:L-arginine import across plasma membrane"/>
    <property type="evidence" value="ECO:0007669"/>
    <property type="project" value="TreeGrafter"/>
</dbReference>
<dbReference type="Proteomes" id="UP001314229">
    <property type="component" value="Unassembled WGS sequence"/>
</dbReference>
<dbReference type="Gene3D" id="1.20.1740.10">
    <property type="entry name" value="Amino acid/polyamine transporter I"/>
    <property type="match status" value="1"/>
</dbReference>
<dbReference type="PANTHER" id="PTHR43243:SF28">
    <property type="entry name" value="HIGH AFFINITY CATIONIC AMINO ACID TRANSPORTER 1"/>
    <property type="match status" value="1"/>
</dbReference>
<proteinExistence type="predicted"/>
<dbReference type="GO" id="GO:0061459">
    <property type="term" value="F:L-arginine transmembrane transporter activity"/>
    <property type="evidence" value="ECO:0007669"/>
    <property type="project" value="TreeGrafter"/>
</dbReference>
<protein>
    <submittedName>
        <fullName evidence="2">High affinity cationic amino acid transporter 1-like</fullName>
    </submittedName>
</protein>
<dbReference type="GO" id="GO:0000064">
    <property type="term" value="F:L-ornithine transmembrane transporter activity"/>
    <property type="evidence" value="ECO:0007669"/>
    <property type="project" value="TreeGrafter"/>
</dbReference>
<evidence type="ECO:0000313" key="2">
    <source>
        <dbReference type="EMBL" id="CAK6968890.1"/>
    </source>
</evidence>
<dbReference type="PANTHER" id="PTHR43243">
    <property type="entry name" value="INNER MEMBRANE TRANSPORTER YGJI-RELATED"/>
    <property type="match status" value="1"/>
</dbReference>
<keyword evidence="1" id="KW-0472">Membrane</keyword>
<evidence type="ECO:0000256" key="1">
    <source>
        <dbReference type="SAM" id="Phobius"/>
    </source>
</evidence>
<name>A0AAV1PCB5_SCOSC</name>
<gene>
    <name evidence="2" type="ORF">FSCOSCO3_A019634</name>
</gene>
<keyword evidence="1" id="KW-1133">Transmembrane helix</keyword>
<evidence type="ECO:0000313" key="3">
    <source>
        <dbReference type="Proteomes" id="UP001314229"/>
    </source>
</evidence>
<dbReference type="GO" id="GO:0005886">
    <property type="term" value="C:plasma membrane"/>
    <property type="evidence" value="ECO:0007669"/>
    <property type="project" value="TreeGrafter"/>
</dbReference>
<comment type="caution">
    <text evidence="2">The sequence shown here is derived from an EMBL/GenBank/DDBJ whole genome shotgun (WGS) entry which is preliminary data.</text>
</comment>
<feature type="transmembrane region" description="Helical" evidence="1">
    <location>
        <begin position="100"/>
        <end position="118"/>
    </location>
</feature>
<keyword evidence="3" id="KW-1185">Reference proteome</keyword>
<dbReference type="EMBL" id="CAWUFR010000127">
    <property type="protein sequence ID" value="CAK6968890.1"/>
    <property type="molecule type" value="Genomic_DNA"/>
</dbReference>
<feature type="transmembrane region" description="Helical" evidence="1">
    <location>
        <begin position="74"/>
        <end position="91"/>
    </location>
</feature>
<dbReference type="AlphaFoldDB" id="A0AAV1PCB5"/>
<dbReference type="GO" id="GO:0015189">
    <property type="term" value="F:L-lysine transmembrane transporter activity"/>
    <property type="evidence" value="ECO:0007669"/>
    <property type="project" value="TreeGrafter"/>
</dbReference>
<accession>A0AAV1PCB5</accession>
<keyword evidence="1" id="KW-0812">Transmembrane</keyword>
<sequence length="142" mass="15682">MIIVLSSISLCDSWRAVGLYPRWNLILSYIIGTSSVARAWSATFDELIGKHIEVFCRQYMTMNAPGFLAEYPDIFAVFIIITLTGLLSFGVKESALVNKVFTCINVLVLLFVVIGGFIKGNLKNWDVNPGEILNGTSNSSLK</sequence>
<organism evidence="2 3">
    <name type="scientific">Scomber scombrus</name>
    <name type="common">Atlantic mackerel</name>
    <name type="synonym">Scomber vernalis</name>
    <dbReference type="NCBI Taxonomy" id="13677"/>
    <lineage>
        <taxon>Eukaryota</taxon>
        <taxon>Metazoa</taxon>
        <taxon>Chordata</taxon>
        <taxon>Craniata</taxon>
        <taxon>Vertebrata</taxon>
        <taxon>Euteleostomi</taxon>
        <taxon>Actinopterygii</taxon>
        <taxon>Neopterygii</taxon>
        <taxon>Teleostei</taxon>
        <taxon>Neoteleostei</taxon>
        <taxon>Acanthomorphata</taxon>
        <taxon>Pelagiaria</taxon>
        <taxon>Scombriformes</taxon>
        <taxon>Scombridae</taxon>
        <taxon>Scomber</taxon>
    </lineage>
</organism>